<dbReference type="Pfam" id="PF06985">
    <property type="entry name" value="HET"/>
    <property type="match status" value="1"/>
</dbReference>
<reference evidence="3" key="1">
    <citation type="submission" date="2023-02" db="EMBL/GenBank/DDBJ databases">
        <authorList>
            <person name="Palmer J.M."/>
        </authorList>
    </citation>
    <scope>NUCLEOTIDE SEQUENCE</scope>
    <source>
        <strain evidence="3">FW57</strain>
    </source>
</reference>
<name>A0AAD4FA17_9PEZI</name>
<proteinExistence type="predicted"/>
<dbReference type="PANTHER" id="PTHR24148">
    <property type="entry name" value="ANKYRIN REPEAT DOMAIN-CONTAINING PROTEIN 39 HOMOLOG-RELATED"/>
    <property type="match status" value="1"/>
</dbReference>
<dbReference type="InterPro" id="IPR010730">
    <property type="entry name" value="HET"/>
</dbReference>
<dbReference type="InterPro" id="IPR052895">
    <property type="entry name" value="HetReg/Transcr_Mod"/>
</dbReference>
<evidence type="ECO:0000256" key="1">
    <source>
        <dbReference type="SAM" id="MobiDB-lite"/>
    </source>
</evidence>
<dbReference type="AlphaFoldDB" id="A0AAD4FA17"/>
<keyword evidence="4" id="KW-1185">Reference proteome</keyword>
<feature type="domain" description="Heterokaryon incompatibility" evidence="2">
    <location>
        <begin position="51"/>
        <end position="191"/>
    </location>
</feature>
<dbReference type="PANTHER" id="PTHR24148:SF82">
    <property type="entry name" value="HETEROKARYON INCOMPATIBILITY DOMAIN-CONTAINING PROTEIN"/>
    <property type="match status" value="1"/>
</dbReference>
<feature type="compositionally biased region" description="Acidic residues" evidence="1">
    <location>
        <begin position="513"/>
        <end position="527"/>
    </location>
</feature>
<evidence type="ECO:0000259" key="2">
    <source>
        <dbReference type="Pfam" id="PF06985"/>
    </source>
</evidence>
<organism evidence="3 4">
    <name type="scientific">Staphylotrichum longicolle</name>
    <dbReference type="NCBI Taxonomy" id="669026"/>
    <lineage>
        <taxon>Eukaryota</taxon>
        <taxon>Fungi</taxon>
        <taxon>Dikarya</taxon>
        <taxon>Ascomycota</taxon>
        <taxon>Pezizomycotina</taxon>
        <taxon>Sordariomycetes</taxon>
        <taxon>Sordariomycetidae</taxon>
        <taxon>Sordariales</taxon>
        <taxon>Chaetomiaceae</taxon>
        <taxon>Staphylotrichum</taxon>
    </lineage>
</organism>
<gene>
    <name evidence="3" type="ORF">NEMBOFW57_003504</name>
</gene>
<sequence>MGDFTKTPRPFYPPLSSDKREIRLLHLEAGDGDAALQCRLSVASLDLNPSYEALSYCWGNGTSQVLVDGHPVLIPRNLDAVLRRFRHSDRERILWADAICIDQSQTEERNAQVALMADIYSRCERCLIFLGNTREDDGLKGLEELLIALSKKHHLDQPDAPRIRSAFGITSIPLMFANRAQWWGRIWVVQEVILAPQSLVVFGSLEMPFSDLVRAVEFLDEHDIGSAWAPSRDETDDLCHCMDHIKVTFIWADLLALRDHVYRLLELARPRPQADTNGASAAPTLAMQNQEESPDIVDVLLSVRHRHCTDSRDKIFGVLSLVRDWGSWKPLKADYAKAALQVFIEFAAQMLRSREYGPKALLLATGAGYPSRALTGLPSWAPDWYQKGSAYDKYLITLEREAASQPSSRDNQSVSIVNPTTIMLHHALPVGKITAVTTPGEPIHKTHGQPTDGEGYRRFTAMLEEWRTFAGVKTPISLGAVLNRHYPKCSGTADSASQPVSAPTQQPSTGTDTDTDVDIDNNTDTDTDSGSWTRLLSDMHRSHTAVDFMPQIQDLLDDIRHYQAVLRQMDPDEETFYRTLVHNTYPFHLRRPQHQREALCILRLLLVFCGMFVDPDRFLTRLNSVVLGKMAETLEMVEIWRKRLMRVEGGSLGIGPEGMRAGDEVFCFRGVGTPFVLRRLRGTIHAVGRGQGGGERYELIGYCYVDGLERDGLDWEGVKEIYLE</sequence>
<comment type="caution">
    <text evidence="3">The sequence shown here is derived from an EMBL/GenBank/DDBJ whole genome shotgun (WGS) entry which is preliminary data.</text>
</comment>
<accession>A0AAD4FA17</accession>
<dbReference type="Proteomes" id="UP001197093">
    <property type="component" value="Unassembled WGS sequence"/>
</dbReference>
<evidence type="ECO:0000313" key="3">
    <source>
        <dbReference type="EMBL" id="KAG7293453.1"/>
    </source>
</evidence>
<evidence type="ECO:0000313" key="4">
    <source>
        <dbReference type="Proteomes" id="UP001197093"/>
    </source>
</evidence>
<dbReference type="EMBL" id="JAHCVI010000001">
    <property type="protein sequence ID" value="KAG7293453.1"/>
    <property type="molecule type" value="Genomic_DNA"/>
</dbReference>
<feature type="compositionally biased region" description="Polar residues" evidence="1">
    <location>
        <begin position="492"/>
        <end position="508"/>
    </location>
</feature>
<protein>
    <recommendedName>
        <fullName evidence="2">Heterokaryon incompatibility domain-containing protein</fullName>
    </recommendedName>
</protein>
<feature type="region of interest" description="Disordered" evidence="1">
    <location>
        <begin position="490"/>
        <end position="529"/>
    </location>
</feature>